<dbReference type="RefSeq" id="WP_006136773.1">
    <property type="nucleotide sequence ID" value="NZ_AOHP01000169.1"/>
</dbReference>
<reference evidence="2 3" key="1">
    <citation type="journal article" date="2013" name="Genome Announc.">
        <title>Draft Genome Sequence of Streptomyces gancidicus Strain BKS 13-15.</title>
        <authorList>
            <person name="Kumar S."/>
            <person name="Kaur N."/>
            <person name="Singh N.K."/>
            <person name="Raghava G.P."/>
            <person name="Mayilraj S."/>
        </authorList>
    </citation>
    <scope>NUCLEOTIDE SEQUENCE [LARGE SCALE GENOMIC DNA]</scope>
    <source>
        <strain evidence="2 3">BKS 13-15</strain>
    </source>
</reference>
<evidence type="ECO:0008006" key="4">
    <source>
        <dbReference type="Google" id="ProtNLM"/>
    </source>
</evidence>
<dbReference type="EMBL" id="AOHP01000169">
    <property type="protein sequence ID" value="EMF20406.1"/>
    <property type="molecule type" value="Genomic_DNA"/>
</dbReference>
<gene>
    <name evidence="2" type="ORF">H114_32724</name>
</gene>
<feature type="compositionally biased region" description="Polar residues" evidence="1">
    <location>
        <begin position="443"/>
        <end position="457"/>
    </location>
</feature>
<evidence type="ECO:0000256" key="1">
    <source>
        <dbReference type="SAM" id="MobiDB-lite"/>
    </source>
</evidence>
<name>M3DG95_STREZ</name>
<organism evidence="2 3">
    <name type="scientific">Streptomyces gancidicus BKS 13-15</name>
    <dbReference type="NCBI Taxonomy" id="1284664"/>
    <lineage>
        <taxon>Bacteria</taxon>
        <taxon>Bacillati</taxon>
        <taxon>Actinomycetota</taxon>
        <taxon>Actinomycetes</taxon>
        <taxon>Kitasatosporales</taxon>
        <taxon>Streptomycetaceae</taxon>
        <taxon>Streptomyces</taxon>
        <taxon>Streptomyces pseudogriseolus group</taxon>
    </lineage>
</organism>
<evidence type="ECO:0000313" key="3">
    <source>
        <dbReference type="Proteomes" id="UP000011732"/>
    </source>
</evidence>
<sequence>MSRRLLTGPAPLTAAAARFTAPKRSRGQQKKPDASWQAEAWSFFEKVPEVRFAGTWIGNAMGGATLYAGRRTTDGTIERLPDEHPAAQIVQQIAGGPDGQSNLLADMGPHFVVAGEGWIVVCPILNAAGQVTGYDWRVLSTSEVSQQSGKLVVEIDGEPVDVPPYDPDGEYDHTAPIAIRVWKPFPGRHIEADSPVRSSLQLLEELQLLNAAVAAIARSRLTGRGVLLIPKGTRFPTAPGAPSDAEDDVIDIFMEVAATAIREPDSAAATVPIVLEVPADSIGGIKWLQFESDFDDLAIRLREEAIRRFANGLEVPAEILLGLGDANHWSAWALTAEAIRLGVEPRLAIICHALTTQWLRPLLEDDDADDAEDYLVWYDTSGLRVQANRAQTALEAFKAGLISAAAARRETGFDEADAPDAPLPGDDEHDADSDSTDEDNPTTDETSLPVSETTSIPDTLPASPLPEAVLAAVDGLIWNALYAAGVRLRNRPACPRTERARAREIVPAELHTQFPVEPEYVDEWRLLDGAWVRVPEIAARYGLDADCLTRVLDDYARALIAARHPHTYDDTVRVLRTPCIAEAA</sequence>
<feature type="region of interest" description="Disordered" evidence="1">
    <location>
        <begin position="414"/>
        <end position="462"/>
    </location>
</feature>
<dbReference type="AlphaFoldDB" id="M3DG95"/>
<dbReference type="Proteomes" id="UP000011732">
    <property type="component" value="Unassembled WGS sequence"/>
</dbReference>
<dbReference type="PATRIC" id="fig|1284664.3.peg.6552"/>
<evidence type="ECO:0000313" key="2">
    <source>
        <dbReference type="EMBL" id="EMF20406.1"/>
    </source>
</evidence>
<comment type="caution">
    <text evidence="2">The sequence shown here is derived from an EMBL/GenBank/DDBJ whole genome shotgun (WGS) entry which is preliminary data.</text>
</comment>
<protein>
    <recommendedName>
        <fullName evidence="4">Portal protein</fullName>
    </recommendedName>
</protein>
<keyword evidence="3" id="KW-1185">Reference proteome</keyword>
<dbReference type="OrthoDB" id="3312407at2"/>
<feature type="compositionally biased region" description="Acidic residues" evidence="1">
    <location>
        <begin position="425"/>
        <end position="442"/>
    </location>
</feature>
<accession>M3DG95</accession>
<proteinExistence type="predicted"/>